<feature type="region of interest" description="Disordered" evidence="1">
    <location>
        <begin position="9"/>
        <end position="37"/>
    </location>
</feature>
<dbReference type="PANTHER" id="PTHR40628:SF1">
    <property type="entry name" value="CHROMO DOMAIN-CONTAINING PROTEIN"/>
    <property type="match status" value="1"/>
</dbReference>
<feature type="region of interest" description="Disordered" evidence="1">
    <location>
        <begin position="51"/>
        <end position="70"/>
    </location>
</feature>
<dbReference type="AlphaFoldDB" id="A0AAE0I7Z3"/>
<protein>
    <submittedName>
        <fullName evidence="2">Uncharacterized protein</fullName>
    </submittedName>
</protein>
<gene>
    <name evidence="2" type="ORF">B0T19DRAFT_284883</name>
</gene>
<feature type="compositionally biased region" description="Polar residues" evidence="1">
    <location>
        <begin position="14"/>
        <end position="25"/>
    </location>
</feature>
<dbReference type="EMBL" id="JAUEPO010000006">
    <property type="protein sequence ID" value="KAK3320263.1"/>
    <property type="molecule type" value="Genomic_DNA"/>
</dbReference>
<accession>A0AAE0I7Z3</accession>
<reference evidence="2" key="2">
    <citation type="submission" date="2023-06" db="EMBL/GenBank/DDBJ databases">
        <authorList>
            <consortium name="Lawrence Berkeley National Laboratory"/>
            <person name="Haridas S."/>
            <person name="Hensen N."/>
            <person name="Bonometti L."/>
            <person name="Westerberg I."/>
            <person name="Brannstrom I.O."/>
            <person name="Guillou S."/>
            <person name="Cros-Aarteil S."/>
            <person name="Calhoun S."/>
            <person name="Kuo A."/>
            <person name="Mondo S."/>
            <person name="Pangilinan J."/>
            <person name="Riley R."/>
            <person name="Labutti K."/>
            <person name="Andreopoulos B."/>
            <person name="Lipzen A."/>
            <person name="Chen C."/>
            <person name="Yanf M."/>
            <person name="Daum C."/>
            <person name="Ng V."/>
            <person name="Clum A."/>
            <person name="Steindorff A."/>
            <person name="Ohm R."/>
            <person name="Martin F."/>
            <person name="Silar P."/>
            <person name="Natvig D."/>
            <person name="Lalanne C."/>
            <person name="Gautier V."/>
            <person name="Ament-Velasquez S.L."/>
            <person name="Kruys A."/>
            <person name="Hutchinson M.I."/>
            <person name="Powell A.J."/>
            <person name="Barry K."/>
            <person name="Miller A.N."/>
            <person name="Grigoriev I.V."/>
            <person name="Debuchy R."/>
            <person name="Gladieux P."/>
            <person name="Thoren M.H."/>
            <person name="Johannesson H."/>
        </authorList>
    </citation>
    <scope>NUCLEOTIDE SEQUENCE</scope>
    <source>
        <strain evidence="2">SMH4131-1</strain>
    </source>
</reference>
<dbReference type="Proteomes" id="UP001286456">
    <property type="component" value="Unassembled WGS sequence"/>
</dbReference>
<evidence type="ECO:0000313" key="3">
    <source>
        <dbReference type="Proteomes" id="UP001286456"/>
    </source>
</evidence>
<feature type="compositionally biased region" description="Low complexity" evidence="1">
    <location>
        <begin position="51"/>
        <end position="61"/>
    </location>
</feature>
<reference evidence="2" key="1">
    <citation type="journal article" date="2023" name="Mol. Phylogenet. Evol.">
        <title>Genome-scale phylogeny and comparative genomics of the fungal order Sordariales.</title>
        <authorList>
            <person name="Hensen N."/>
            <person name="Bonometti L."/>
            <person name="Westerberg I."/>
            <person name="Brannstrom I.O."/>
            <person name="Guillou S."/>
            <person name="Cros-Aarteil S."/>
            <person name="Calhoun S."/>
            <person name="Haridas S."/>
            <person name="Kuo A."/>
            <person name="Mondo S."/>
            <person name="Pangilinan J."/>
            <person name="Riley R."/>
            <person name="LaButti K."/>
            <person name="Andreopoulos B."/>
            <person name="Lipzen A."/>
            <person name="Chen C."/>
            <person name="Yan M."/>
            <person name="Daum C."/>
            <person name="Ng V."/>
            <person name="Clum A."/>
            <person name="Steindorff A."/>
            <person name="Ohm R.A."/>
            <person name="Martin F."/>
            <person name="Silar P."/>
            <person name="Natvig D.O."/>
            <person name="Lalanne C."/>
            <person name="Gautier V."/>
            <person name="Ament-Velasquez S.L."/>
            <person name="Kruys A."/>
            <person name="Hutchinson M.I."/>
            <person name="Powell A.J."/>
            <person name="Barry K."/>
            <person name="Miller A.N."/>
            <person name="Grigoriev I.V."/>
            <person name="Debuchy R."/>
            <person name="Gladieux P."/>
            <person name="Hiltunen Thoren M."/>
            <person name="Johannesson H."/>
        </authorList>
    </citation>
    <scope>NUCLEOTIDE SEQUENCE</scope>
    <source>
        <strain evidence="2">SMH4131-1</strain>
    </source>
</reference>
<comment type="caution">
    <text evidence="2">The sequence shown here is derived from an EMBL/GenBank/DDBJ whole genome shotgun (WGS) entry which is preliminary data.</text>
</comment>
<feature type="region of interest" description="Disordered" evidence="1">
    <location>
        <begin position="296"/>
        <end position="335"/>
    </location>
</feature>
<sequence length="417" mass="46711">MAVQCHHFPPQYTFPGQAQAQNQEQARPATTMGHELSKPNGEIVYGAAAPDPAAQHPQAAPNNRQPRKAVKSLTARTHISLPMLCPDWIWSSSSNICIAKDREWFSEYTPFRSTVVDWTGTKHAVVGIGNVNLPVKRYPNRTGRAAHGILPLVTVLHIPSFVCNILGAPPTDHSYTVTCQPMFAAVDPTSHASLSKGWITDIHNQPVAFFAPDHVLFAIKLSGPPIGPIVRASALKADAGGRMIWGYWAHEDREEWERAQVDTMMGGGGYEREETVGVTGEVAMEDEGVECDVEIKTKSESSDGGESYTILDDADSESGSELERMQSRGPRPPDAREKAWLRRHYGNEFRFLRRNGLNIYKEDEREKGSFIMRMLIRLEKSGRGLVWVDQRPLRDRITRPKVKVGPIRRPRRVDMFR</sequence>
<evidence type="ECO:0000256" key="1">
    <source>
        <dbReference type="SAM" id="MobiDB-lite"/>
    </source>
</evidence>
<dbReference type="PANTHER" id="PTHR40628">
    <property type="entry name" value="CHROMO DOMAIN-CONTAINING PROTEIN"/>
    <property type="match status" value="1"/>
</dbReference>
<organism evidence="2 3">
    <name type="scientific">Cercophora scortea</name>
    <dbReference type="NCBI Taxonomy" id="314031"/>
    <lineage>
        <taxon>Eukaryota</taxon>
        <taxon>Fungi</taxon>
        <taxon>Dikarya</taxon>
        <taxon>Ascomycota</taxon>
        <taxon>Pezizomycotina</taxon>
        <taxon>Sordariomycetes</taxon>
        <taxon>Sordariomycetidae</taxon>
        <taxon>Sordariales</taxon>
        <taxon>Lasiosphaeriaceae</taxon>
        <taxon>Cercophora</taxon>
    </lineage>
</organism>
<keyword evidence="3" id="KW-1185">Reference proteome</keyword>
<feature type="compositionally biased region" description="Basic and acidic residues" evidence="1">
    <location>
        <begin position="321"/>
        <end position="335"/>
    </location>
</feature>
<proteinExistence type="predicted"/>
<name>A0AAE0I7Z3_9PEZI</name>
<evidence type="ECO:0000313" key="2">
    <source>
        <dbReference type="EMBL" id="KAK3320263.1"/>
    </source>
</evidence>